<dbReference type="AlphaFoldDB" id="A4E7K5"/>
<evidence type="ECO:0000313" key="1">
    <source>
        <dbReference type="EMBL" id="EBA40715.1"/>
    </source>
</evidence>
<reference evidence="1 2" key="1">
    <citation type="submission" date="2007-01" db="EMBL/GenBank/DDBJ databases">
        <title>Draft genome sequence of Collinsella aerofaciens (ATCC 25986).</title>
        <authorList>
            <person name="Sudarsanam P."/>
            <person name="Ley R."/>
            <person name="Guruge J."/>
            <person name="Turnbaugh P.J."/>
            <person name="Mahowald M."/>
            <person name="Liep D."/>
            <person name="Gordon J."/>
        </authorList>
    </citation>
    <scope>NUCLEOTIDE SEQUENCE [LARGE SCALE GENOMIC DNA]</scope>
    <source>
        <strain evidence="2">ATCC 25986 / DSM 3979 / JCM 10188 / KCTC 3647 / NCTC 11838 / VPI 1003</strain>
    </source>
</reference>
<reference evidence="1 2" key="2">
    <citation type="submission" date="2007-04" db="EMBL/GenBank/DDBJ databases">
        <authorList>
            <person name="Fulton L."/>
            <person name="Clifton S."/>
            <person name="Fulton B."/>
            <person name="Xu J."/>
            <person name="Minx P."/>
            <person name="Mardis E.R."/>
            <person name="Wilson R.K."/>
        </authorList>
    </citation>
    <scope>NUCLEOTIDE SEQUENCE [LARGE SCALE GENOMIC DNA]</scope>
    <source>
        <strain evidence="2">ATCC 25986 / DSM 3979 / JCM 10188 / KCTC 3647 / NCTC 11838 / VPI 1003</strain>
    </source>
</reference>
<sequence>MELLLPAVDHVDRIADEHGQNDDDKAEQGIVVHEVLLFSER</sequence>
<accession>A4E7K5</accession>
<dbReference type="EMBL" id="AAVN02000001">
    <property type="protein sequence ID" value="EBA40715.1"/>
    <property type="molecule type" value="Genomic_DNA"/>
</dbReference>
<dbReference type="Proteomes" id="UP000002979">
    <property type="component" value="Unassembled WGS sequence"/>
</dbReference>
<comment type="caution">
    <text evidence="1">The sequence shown here is derived from an EMBL/GenBank/DDBJ whole genome shotgun (WGS) entry which is preliminary data.</text>
</comment>
<organism evidence="1 2">
    <name type="scientific">Collinsella aerofaciens (strain ATCC 25986 / DSM 3979 / JCM 10188 / KCTC 3647 / NCTC 11838 / VPI 1003)</name>
    <dbReference type="NCBI Taxonomy" id="411903"/>
    <lineage>
        <taxon>Bacteria</taxon>
        <taxon>Bacillati</taxon>
        <taxon>Actinomycetota</taxon>
        <taxon>Coriobacteriia</taxon>
        <taxon>Coriobacteriales</taxon>
        <taxon>Coriobacteriaceae</taxon>
        <taxon>Collinsella</taxon>
    </lineage>
</organism>
<evidence type="ECO:0000313" key="2">
    <source>
        <dbReference type="Proteomes" id="UP000002979"/>
    </source>
</evidence>
<proteinExistence type="predicted"/>
<name>A4E7K5_COLAA</name>
<gene>
    <name evidence="1" type="ORF">COLAER_00387</name>
</gene>
<protein>
    <submittedName>
        <fullName evidence="1">Uncharacterized protein</fullName>
    </submittedName>
</protein>